<sequence length="544" mass="59677">MSHMKHIKLSAFALLVLAGCSTTLQAQNSATKEFIKAPLAVVKKAPVSENELKRWSHLDLIRDSIPGMSVDRAYAELLQGKTGKKVIVGIVDSGVDIEHEDLKGMIWTNSKEIPGNGIDDDKNGFIDDVHGWNFLGDAVHENLELTRVVKKGDDGSPEYKEALAQYTKKYEEALRDKQQSDFLLEVHKTIQKELNKTTYKIEDLNTITSTDPKVAQSKEIMTQILTNAGPTFDPDSELKEYSKQVYGQLNYNLNKEFDGRKAVGDNPEDIKNTRYGNNIVFGPDKEEALHGTHVAGIIAQVRGNNLGGDGVSTNVEILTVRAVPDGDEYDKDIALGIRYAVDNGAKIINGSFGKSFSPHKKWVYDAIKYAEKKDVLIVHAAGNDGYNIDETKNINYPNDSEDNVKEFANNVITIGALNKEYGETVVAGFSNFGKINVDVFAPGEEIYATVPNNKYKYLQGTSMAAPNAAGVAALIRSYYPKLKAAQVKQILMDSGVALPSMVVLGENHNPEAKPVAVSSAESSRTAKMVNAYNALLMAEKISKK</sequence>
<evidence type="ECO:0000256" key="2">
    <source>
        <dbReference type="ARBA" id="ARBA00022670"/>
    </source>
</evidence>
<feature type="active site" description="Charge relay system" evidence="5">
    <location>
        <position position="290"/>
    </location>
</feature>
<dbReference type="CDD" id="cd07483">
    <property type="entry name" value="Peptidases_S8_Subtilisin_Novo-like"/>
    <property type="match status" value="1"/>
</dbReference>
<dbReference type="AlphaFoldDB" id="A0AAT9H0S6"/>
<feature type="active site" description="Charge relay system" evidence="5">
    <location>
        <position position="462"/>
    </location>
</feature>
<dbReference type="PRINTS" id="PR00723">
    <property type="entry name" value="SUBTILISIN"/>
</dbReference>
<dbReference type="GO" id="GO:0006508">
    <property type="term" value="P:proteolysis"/>
    <property type="evidence" value="ECO:0007669"/>
    <property type="project" value="UniProtKB-KW"/>
</dbReference>
<name>A0AAT9H0S6_9FLAO</name>
<dbReference type="PANTHER" id="PTHR43399:SF4">
    <property type="entry name" value="CELL WALL-ASSOCIATED PROTEASE"/>
    <property type="match status" value="1"/>
</dbReference>
<dbReference type="InterPro" id="IPR051048">
    <property type="entry name" value="Peptidase_S8/S53_subtilisin"/>
</dbReference>
<gene>
    <name evidence="9" type="ORF">CFS9_17570</name>
</gene>
<feature type="signal peptide" evidence="7">
    <location>
        <begin position="1"/>
        <end position="26"/>
    </location>
</feature>
<reference evidence="9" key="1">
    <citation type="submission" date="2024-05" db="EMBL/GenBank/DDBJ databases">
        <title>Whole-Genome Sequence of CFS9, a Potential Fish Probiotic Isolated from the Body Surface of Silurus asotus.</title>
        <authorList>
            <person name="Kojima M."/>
            <person name="Tobioka K."/>
            <person name="Yokota K."/>
            <person name="Nakatani H."/>
            <person name="Hori K."/>
            <person name="Tamaru Y."/>
            <person name="Okazaki F."/>
        </authorList>
    </citation>
    <scope>NUCLEOTIDE SEQUENCE</scope>
    <source>
        <strain evidence="9">CFS9</strain>
    </source>
</reference>
<dbReference type="InterPro" id="IPR000209">
    <property type="entry name" value="Peptidase_S8/S53_dom"/>
</dbReference>
<feature type="active site" description="Charge relay system" evidence="5">
    <location>
        <position position="92"/>
    </location>
</feature>
<dbReference type="PROSITE" id="PS00138">
    <property type="entry name" value="SUBTILASE_SER"/>
    <property type="match status" value="1"/>
</dbReference>
<dbReference type="PROSITE" id="PS51892">
    <property type="entry name" value="SUBTILASE"/>
    <property type="match status" value="1"/>
</dbReference>
<dbReference type="Pfam" id="PF00082">
    <property type="entry name" value="Peptidase_S8"/>
    <property type="match status" value="1"/>
</dbReference>
<evidence type="ECO:0000256" key="3">
    <source>
        <dbReference type="ARBA" id="ARBA00022801"/>
    </source>
</evidence>
<evidence type="ECO:0000259" key="8">
    <source>
        <dbReference type="Pfam" id="PF00082"/>
    </source>
</evidence>
<dbReference type="PROSITE" id="PS00136">
    <property type="entry name" value="SUBTILASE_ASP"/>
    <property type="match status" value="1"/>
</dbReference>
<protein>
    <submittedName>
        <fullName evidence="9">S8 family peptidase</fullName>
    </submittedName>
</protein>
<evidence type="ECO:0000256" key="7">
    <source>
        <dbReference type="SAM" id="SignalP"/>
    </source>
</evidence>
<organism evidence="9">
    <name type="scientific">Flavobacterium sp. CFS9</name>
    <dbReference type="NCBI Taxonomy" id="3143118"/>
    <lineage>
        <taxon>Bacteria</taxon>
        <taxon>Pseudomonadati</taxon>
        <taxon>Bacteroidota</taxon>
        <taxon>Flavobacteriia</taxon>
        <taxon>Flavobacteriales</taxon>
        <taxon>Flavobacteriaceae</taxon>
        <taxon>Flavobacterium</taxon>
    </lineage>
</organism>
<comment type="similarity">
    <text evidence="1 5 6">Belongs to the peptidase S8 family.</text>
</comment>
<dbReference type="InterPro" id="IPR023827">
    <property type="entry name" value="Peptidase_S8_Asp-AS"/>
</dbReference>
<dbReference type="PROSITE" id="PS51257">
    <property type="entry name" value="PROKAR_LIPOPROTEIN"/>
    <property type="match status" value="1"/>
</dbReference>
<dbReference type="PIRSF" id="PIRSF037892">
    <property type="entry name" value="Subtilisin_rel_SRU_0565"/>
    <property type="match status" value="1"/>
</dbReference>
<proteinExistence type="inferred from homology"/>
<dbReference type="PANTHER" id="PTHR43399">
    <property type="entry name" value="SUBTILISIN-RELATED"/>
    <property type="match status" value="1"/>
</dbReference>
<dbReference type="EMBL" id="AP031573">
    <property type="protein sequence ID" value="BFM43116.1"/>
    <property type="molecule type" value="Genomic_DNA"/>
</dbReference>
<dbReference type="InterPro" id="IPR034080">
    <property type="entry name" value="Protease_P7-like_dom"/>
</dbReference>
<keyword evidence="7" id="KW-0732">Signal</keyword>
<accession>A0AAT9H0S6</accession>
<feature type="domain" description="Peptidase S8/S53" evidence="8">
    <location>
        <begin position="83"/>
        <end position="494"/>
    </location>
</feature>
<dbReference type="GO" id="GO:0004252">
    <property type="term" value="F:serine-type endopeptidase activity"/>
    <property type="evidence" value="ECO:0007669"/>
    <property type="project" value="UniProtKB-UniRule"/>
</dbReference>
<dbReference type="Gene3D" id="3.40.50.200">
    <property type="entry name" value="Peptidase S8/S53 domain"/>
    <property type="match status" value="2"/>
</dbReference>
<evidence type="ECO:0000256" key="4">
    <source>
        <dbReference type="ARBA" id="ARBA00022825"/>
    </source>
</evidence>
<evidence type="ECO:0000256" key="1">
    <source>
        <dbReference type="ARBA" id="ARBA00011073"/>
    </source>
</evidence>
<keyword evidence="3 5" id="KW-0378">Hydrolase</keyword>
<dbReference type="InterPro" id="IPR036852">
    <property type="entry name" value="Peptidase_S8/S53_dom_sf"/>
</dbReference>
<dbReference type="InterPro" id="IPR017308">
    <property type="entry name" value="Pept_S8_subtilisin_bacteroid"/>
</dbReference>
<evidence type="ECO:0000256" key="5">
    <source>
        <dbReference type="PROSITE-ProRule" id="PRU01240"/>
    </source>
</evidence>
<evidence type="ECO:0000313" key="9">
    <source>
        <dbReference type="EMBL" id="BFM43116.1"/>
    </source>
</evidence>
<feature type="chain" id="PRO_5043523887" evidence="7">
    <location>
        <begin position="27"/>
        <end position="544"/>
    </location>
</feature>
<dbReference type="SUPFAM" id="SSF52743">
    <property type="entry name" value="Subtilisin-like"/>
    <property type="match status" value="1"/>
</dbReference>
<keyword evidence="4 5" id="KW-0720">Serine protease</keyword>
<evidence type="ECO:0000256" key="6">
    <source>
        <dbReference type="RuleBase" id="RU003355"/>
    </source>
</evidence>
<keyword evidence="2 5" id="KW-0645">Protease</keyword>
<dbReference type="RefSeq" id="WP_369618191.1">
    <property type="nucleotide sequence ID" value="NZ_AP031573.1"/>
</dbReference>
<dbReference type="InterPro" id="IPR015500">
    <property type="entry name" value="Peptidase_S8_subtilisin-rel"/>
</dbReference>
<dbReference type="InterPro" id="IPR023828">
    <property type="entry name" value="Peptidase_S8_Ser-AS"/>
</dbReference>